<evidence type="ECO:0000313" key="3">
    <source>
        <dbReference type="EMBL" id="MCT2398479.1"/>
    </source>
</evidence>
<protein>
    <submittedName>
        <fullName evidence="3">DUF4166 domain-containing protein</fullName>
    </submittedName>
</protein>
<reference evidence="3" key="1">
    <citation type="submission" date="2022-09" db="EMBL/GenBank/DDBJ databases">
        <title>Novosphingobium sp. Nov., a polycyclic aromatic hydrocarbon-degrading bacterium isolated form mangrove sediments in HongKong.</title>
        <authorList>
            <person name="Hu Z."/>
        </authorList>
    </citation>
    <scope>NUCLEOTIDE SEQUENCE</scope>
    <source>
        <strain evidence="3">HK4-1</strain>
    </source>
</reference>
<gene>
    <name evidence="3" type="ORF">NZK81_02850</name>
</gene>
<evidence type="ECO:0000259" key="2">
    <source>
        <dbReference type="Pfam" id="PF13761"/>
    </source>
</evidence>
<proteinExistence type="predicted"/>
<comment type="caution">
    <text evidence="3">The sequence shown here is derived from an EMBL/GenBank/DDBJ whole genome shotgun (WGS) entry which is preliminary data.</text>
</comment>
<evidence type="ECO:0000313" key="4">
    <source>
        <dbReference type="Proteomes" id="UP001165583"/>
    </source>
</evidence>
<feature type="domain" description="DUF4166" evidence="2">
    <location>
        <begin position="41"/>
        <end position="218"/>
    </location>
</feature>
<sequence>MRSSTQVRRPCRGEGGETRAPGSLTDLRFRALLGADAWNGLPETVRIRFGKRLGLGQSANYAGHVMSCRMSLGGWLLAQTCRLIGAPLPLERDGGVAAVVSVTEDGASGGQVWTRIYARRRGFPQVIHSAKRFSGPTGLEEYLGGGFGIALAVSADAAGIRFSSDHYFLQLGRLRLRLPPWLGPGRLTIDHSDCGAGQFTFTLTLRHRLLGELMHQHSLFADQPASKEGRDHD</sequence>
<keyword evidence="4" id="KW-1185">Reference proteome</keyword>
<dbReference type="EMBL" id="JANZXA010000001">
    <property type="protein sequence ID" value="MCT2398479.1"/>
    <property type="molecule type" value="Genomic_DNA"/>
</dbReference>
<feature type="region of interest" description="Disordered" evidence="1">
    <location>
        <begin position="1"/>
        <end position="22"/>
    </location>
</feature>
<dbReference type="InterPro" id="IPR025311">
    <property type="entry name" value="DUF4166"/>
</dbReference>
<dbReference type="Pfam" id="PF13761">
    <property type="entry name" value="DUF4166"/>
    <property type="match status" value="1"/>
</dbReference>
<evidence type="ECO:0000256" key="1">
    <source>
        <dbReference type="SAM" id="MobiDB-lite"/>
    </source>
</evidence>
<organism evidence="3 4">
    <name type="scientific">Novosphingobium mangrovi</name>
    <name type="common">ex Huang et al. 2023</name>
    <dbReference type="NCBI Taxonomy" id="2976432"/>
    <lineage>
        <taxon>Bacteria</taxon>
        <taxon>Pseudomonadati</taxon>
        <taxon>Pseudomonadota</taxon>
        <taxon>Alphaproteobacteria</taxon>
        <taxon>Sphingomonadales</taxon>
        <taxon>Sphingomonadaceae</taxon>
        <taxon>Novosphingobium</taxon>
    </lineage>
</organism>
<accession>A0ABT2I0Z7</accession>
<dbReference type="RefSeq" id="WP_260043634.1">
    <property type="nucleotide sequence ID" value="NZ_JANZXA010000001.1"/>
</dbReference>
<name>A0ABT2I0Z7_9SPHN</name>
<dbReference type="Proteomes" id="UP001165583">
    <property type="component" value="Unassembled WGS sequence"/>
</dbReference>